<dbReference type="PANTHER" id="PTHR43792">
    <property type="entry name" value="GNAT FAMILY, PUTATIVE (AFU_ORTHOLOGUE AFUA_3G00765)-RELATED-RELATED"/>
    <property type="match status" value="1"/>
</dbReference>
<evidence type="ECO:0000259" key="1">
    <source>
        <dbReference type="PROSITE" id="PS51186"/>
    </source>
</evidence>
<dbReference type="InterPro" id="IPR000182">
    <property type="entry name" value="GNAT_dom"/>
</dbReference>
<protein>
    <submittedName>
        <fullName evidence="2">GNAT family N-acetyltransferase</fullName>
    </submittedName>
</protein>
<dbReference type="PANTHER" id="PTHR43792:SF16">
    <property type="entry name" value="N-ACETYLTRANSFERASE DOMAIN-CONTAINING PROTEIN"/>
    <property type="match status" value="1"/>
</dbReference>
<dbReference type="SUPFAM" id="SSF55729">
    <property type="entry name" value="Acyl-CoA N-acyltransferases (Nat)"/>
    <property type="match status" value="1"/>
</dbReference>
<reference evidence="2" key="2">
    <citation type="journal article" date="2021" name="Microbiome">
        <title>Successional dynamics and alternative stable states in a saline activated sludge microbial community over 9 years.</title>
        <authorList>
            <person name="Wang Y."/>
            <person name="Ye J."/>
            <person name="Ju F."/>
            <person name="Liu L."/>
            <person name="Boyd J.A."/>
            <person name="Deng Y."/>
            <person name="Parks D.H."/>
            <person name="Jiang X."/>
            <person name="Yin X."/>
            <person name="Woodcroft B.J."/>
            <person name="Tyson G.W."/>
            <person name="Hugenholtz P."/>
            <person name="Polz M.F."/>
            <person name="Zhang T."/>
        </authorList>
    </citation>
    <scope>NUCLEOTIDE SEQUENCE</scope>
    <source>
        <strain evidence="2">HKST-UBA03</strain>
    </source>
</reference>
<feature type="domain" description="N-acetyltransferase" evidence="1">
    <location>
        <begin position="36"/>
        <end position="173"/>
    </location>
</feature>
<name>A0A955LK47_UNCKA</name>
<dbReference type="AlphaFoldDB" id="A0A955LK47"/>
<gene>
    <name evidence="2" type="ORF">KC614_01935</name>
</gene>
<accession>A0A955LK47</accession>
<dbReference type="InterPro" id="IPR051531">
    <property type="entry name" value="N-acetyltransferase"/>
</dbReference>
<reference evidence="2" key="1">
    <citation type="submission" date="2020-04" db="EMBL/GenBank/DDBJ databases">
        <authorList>
            <person name="Zhang T."/>
        </authorList>
    </citation>
    <scope>NUCLEOTIDE SEQUENCE</scope>
    <source>
        <strain evidence="2">HKST-UBA03</strain>
    </source>
</reference>
<dbReference type="PROSITE" id="PS51186">
    <property type="entry name" value="GNAT"/>
    <property type="match status" value="1"/>
</dbReference>
<dbReference type="EMBL" id="JAGQKZ010000011">
    <property type="protein sequence ID" value="MCA9391943.1"/>
    <property type="molecule type" value="Genomic_DNA"/>
</dbReference>
<proteinExistence type="predicted"/>
<dbReference type="Gene3D" id="3.40.630.30">
    <property type="match status" value="1"/>
</dbReference>
<evidence type="ECO:0000313" key="3">
    <source>
        <dbReference type="Proteomes" id="UP000751518"/>
    </source>
</evidence>
<dbReference type="GO" id="GO:0016747">
    <property type="term" value="F:acyltransferase activity, transferring groups other than amino-acyl groups"/>
    <property type="evidence" value="ECO:0007669"/>
    <property type="project" value="InterPro"/>
</dbReference>
<dbReference type="CDD" id="cd04301">
    <property type="entry name" value="NAT_SF"/>
    <property type="match status" value="1"/>
</dbReference>
<dbReference type="InterPro" id="IPR016181">
    <property type="entry name" value="Acyl_CoA_acyltransferase"/>
</dbReference>
<sequence length="173" mass="20340">MSTKFNDDFCYRTKHLAIRFYKNSDFLAWQKLFSVMQHKQNQWDWEAETIEQLSHERFENKLKKHKQERKEGKIYYFCVEFNHELIGIALLNNIDYEKSGAEIGFQINNNYWKSGLGTELLSGLVDVTQNRLGINKIHALVNPKNQTSIKLLKNAGFIISEGNKGNQLRLVRE</sequence>
<dbReference type="Pfam" id="PF13302">
    <property type="entry name" value="Acetyltransf_3"/>
    <property type="match status" value="1"/>
</dbReference>
<organism evidence="2 3">
    <name type="scientific">candidate division WWE3 bacterium</name>
    <dbReference type="NCBI Taxonomy" id="2053526"/>
    <lineage>
        <taxon>Bacteria</taxon>
        <taxon>Katanobacteria</taxon>
    </lineage>
</organism>
<evidence type="ECO:0000313" key="2">
    <source>
        <dbReference type="EMBL" id="MCA9391943.1"/>
    </source>
</evidence>
<dbReference type="Proteomes" id="UP000751518">
    <property type="component" value="Unassembled WGS sequence"/>
</dbReference>
<comment type="caution">
    <text evidence="2">The sequence shown here is derived from an EMBL/GenBank/DDBJ whole genome shotgun (WGS) entry which is preliminary data.</text>
</comment>